<sequence length="206" mass="24451">MKSNATAPTPELLWERFLQEDAAAFTQLYERLYRPLYYYALGMLRHEDDAQHLLHDLFVHLWQHRATLRPVNSVHAYLAVAVRRRVFRFVKTKQRMPLESLEGQEHHAGFVFSSEDFLIADEISTEKKERVVQAINHLTERQREIIYLRYYSNLSLSEIAEVLNLNYQTVANHLQRAFTALRGDKALVTLELLHVWLPPLLWWFFC</sequence>
<reference evidence="7 8" key="1">
    <citation type="submission" date="2016-10" db="EMBL/GenBank/DDBJ databases">
        <authorList>
            <person name="de Groot N.N."/>
        </authorList>
    </citation>
    <scope>NUCLEOTIDE SEQUENCE [LARGE SCALE GENOMIC DNA]</scope>
    <source>
        <strain evidence="7 8">DSM 25186</strain>
    </source>
</reference>
<protein>
    <submittedName>
        <fullName evidence="7">RNA polymerase sigma factor, sigma-70 family</fullName>
    </submittedName>
</protein>
<dbReference type="InterPro" id="IPR013324">
    <property type="entry name" value="RNA_pol_sigma_r3/r4-like"/>
</dbReference>
<feature type="domain" description="RNA polymerase sigma factor 70 region 4 type 2" evidence="6">
    <location>
        <begin position="129"/>
        <end position="181"/>
    </location>
</feature>
<gene>
    <name evidence="7" type="ORF">SAMN05421823_101378</name>
</gene>
<dbReference type="GO" id="GO:0006352">
    <property type="term" value="P:DNA-templated transcription initiation"/>
    <property type="evidence" value="ECO:0007669"/>
    <property type="project" value="InterPro"/>
</dbReference>
<dbReference type="SUPFAM" id="SSF88659">
    <property type="entry name" value="Sigma3 and sigma4 domains of RNA polymerase sigma factors"/>
    <property type="match status" value="1"/>
</dbReference>
<organism evidence="7 8">
    <name type="scientific">Catalinimonas alkaloidigena</name>
    <dbReference type="NCBI Taxonomy" id="1075417"/>
    <lineage>
        <taxon>Bacteria</taxon>
        <taxon>Pseudomonadati</taxon>
        <taxon>Bacteroidota</taxon>
        <taxon>Cytophagia</taxon>
        <taxon>Cytophagales</taxon>
        <taxon>Catalimonadaceae</taxon>
        <taxon>Catalinimonas</taxon>
    </lineage>
</organism>
<accession>A0A1G8XIK1</accession>
<keyword evidence="8" id="KW-1185">Reference proteome</keyword>
<dbReference type="PANTHER" id="PTHR43133">
    <property type="entry name" value="RNA POLYMERASE ECF-TYPE SIGMA FACTO"/>
    <property type="match status" value="1"/>
</dbReference>
<dbReference type="CDD" id="cd06171">
    <property type="entry name" value="Sigma70_r4"/>
    <property type="match status" value="1"/>
</dbReference>
<dbReference type="InterPro" id="IPR007627">
    <property type="entry name" value="RNA_pol_sigma70_r2"/>
</dbReference>
<dbReference type="InterPro" id="IPR036388">
    <property type="entry name" value="WH-like_DNA-bd_sf"/>
</dbReference>
<dbReference type="PANTHER" id="PTHR43133:SF46">
    <property type="entry name" value="RNA POLYMERASE SIGMA-70 FACTOR ECF SUBFAMILY"/>
    <property type="match status" value="1"/>
</dbReference>
<dbReference type="STRING" id="1075417.SAMN05421823_101378"/>
<dbReference type="RefSeq" id="WP_089678352.1">
    <property type="nucleotide sequence ID" value="NZ_FNFO01000001.1"/>
</dbReference>
<dbReference type="GO" id="GO:0016987">
    <property type="term" value="F:sigma factor activity"/>
    <property type="evidence" value="ECO:0007669"/>
    <property type="project" value="UniProtKB-KW"/>
</dbReference>
<dbReference type="SUPFAM" id="SSF88946">
    <property type="entry name" value="Sigma2 domain of RNA polymerase sigma factors"/>
    <property type="match status" value="1"/>
</dbReference>
<dbReference type="Pfam" id="PF04542">
    <property type="entry name" value="Sigma70_r2"/>
    <property type="match status" value="1"/>
</dbReference>
<evidence type="ECO:0000259" key="6">
    <source>
        <dbReference type="Pfam" id="PF08281"/>
    </source>
</evidence>
<dbReference type="Proteomes" id="UP000198510">
    <property type="component" value="Unassembled WGS sequence"/>
</dbReference>
<dbReference type="Pfam" id="PF08281">
    <property type="entry name" value="Sigma70_r4_2"/>
    <property type="match status" value="1"/>
</dbReference>
<feature type="domain" description="RNA polymerase sigma-70 region 2" evidence="5">
    <location>
        <begin position="28"/>
        <end position="95"/>
    </location>
</feature>
<comment type="similarity">
    <text evidence="1">Belongs to the sigma-70 factor family. ECF subfamily.</text>
</comment>
<dbReference type="GO" id="GO:0003677">
    <property type="term" value="F:DNA binding"/>
    <property type="evidence" value="ECO:0007669"/>
    <property type="project" value="InterPro"/>
</dbReference>
<keyword evidence="4" id="KW-0804">Transcription</keyword>
<dbReference type="InterPro" id="IPR013249">
    <property type="entry name" value="RNA_pol_sigma70_r4_t2"/>
</dbReference>
<name>A0A1G8XIK1_9BACT</name>
<evidence type="ECO:0000256" key="4">
    <source>
        <dbReference type="ARBA" id="ARBA00023163"/>
    </source>
</evidence>
<dbReference type="NCBIfam" id="TIGR02937">
    <property type="entry name" value="sigma70-ECF"/>
    <property type="match status" value="1"/>
</dbReference>
<evidence type="ECO:0000256" key="2">
    <source>
        <dbReference type="ARBA" id="ARBA00023015"/>
    </source>
</evidence>
<evidence type="ECO:0000256" key="1">
    <source>
        <dbReference type="ARBA" id="ARBA00010641"/>
    </source>
</evidence>
<evidence type="ECO:0000256" key="3">
    <source>
        <dbReference type="ARBA" id="ARBA00023082"/>
    </source>
</evidence>
<keyword evidence="3" id="KW-0731">Sigma factor</keyword>
<dbReference type="Gene3D" id="1.10.10.10">
    <property type="entry name" value="Winged helix-like DNA-binding domain superfamily/Winged helix DNA-binding domain"/>
    <property type="match status" value="1"/>
</dbReference>
<evidence type="ECO:0000313" key="7">
    <source>
        <dbReference type="EMBL" id="SDJ90361.1"/>
    </source>
</evidence>
<proteinExistence type="inferred from homology"/>
<dbReference type="InterPro" id="IPR014284">
    <property type="entry name" value="RNA_pol_sigma-70_dom"/>
</dbReference>
<dbReference type="InterPro" id="IPR039425">
    <property type="entry name" value="RNA_pol_sigma-70-like"/>
</dbReference>
<keyword evidence="2" id="KW-0805">Transcription regulation</keyword>
<dbReference type="AlphaFoldDB" id="A0A1G8XIK1"/>
<dbReference type="EMBL" id="FNFO01000001">
    <property type="protein sequence ID" value="SDJ90361.1"/>
    <property type="molecule type" value="Genomic_DNA"/>
</dbReference>
<dbReference type="OrthoDB" id="9150024at2"/>
<evidence type="ECO:0000259" key="5">
    <source>
        <dbReference type="Pfam" id="PF04542"/>
    </source>
</evidence>
<evidence type="ECO:0000313" key="8">
    <source>
        <dbReference type="Proteomes" id="UP000198510"/>
    </source>
</evidence>
<dbReference type="Gene3D" id="1.10.1740.10">
    <property type="match status" value="1"/>
</dbReference>
<dbReference type="InterPro" id="IPR013325">
    <property type="entry name" value="RNA_pol_sigma_r2"/>
</dbReference>